<organism evidence="1 2">
    <name type="scientific">Rosa chinensis</name>
    <name type="common">China rose</name>
    <dbReference type="NCBI Taxonomy" id="74649"/>
    <lineage>
        <taxon>Eukaryota</taxon>
        <taxon>Viridiplantae</taxon>
        <taxon>Streptophyta</taxon>
        <taxon>Embryophyta</taxon>
        <taxon>Tracheophyta</taxon>
        <taxon>Spermatophyta</taxon>
        <taxon>Magnoliopsida</taxon>
        <taxon>eudicotyledons</taxon>
        <taxon>Gunneridae</taxon>
        <taxon>Pentapetalae</taxon>
        <taxon>rosids</taxon>
        <taxon>fabids</taxon>
        <taxon>Rosales</taxon>
        <taxon>Rosaceae</taxon>
        <taxon>Rosoideae</taxon>
        <taxon>Rosoideae incertae sedis</taxon>
        <taxon>Rosa</taxon>
    </lineage>
</organism>
<protein>
    <submittedName>
        <fullName evidence="1">Uncharacterized protein</fullName>
    </submittedName>
</protein>
<comment type="caution">
    <text evidence="1">The sequence shown here is derived from an EMBL/GenBank/DDBJ whole genome shotgun (WGS) entry which is preliminary data.</text>
</comment>
<accession>A0A2P6Q255</accession>
<dbReference type="EMBL" id="PDCK01000043">
    <property type="protein sequence ID" value="PRQ28255.1"/>
    <property type="molecule type" value="Genomic_DNA"/>
</dbReference>
<sequence>MIKKLYICHYFLSLSTLPAHSLSFLSHLSPLATLIDAKQIMEEPTILQ</sequence>
<evidence type="ECO:0000313" key="2">
    <source>
        <dbReference type="Proteomes" id="UP000238479"/>
    </source>
</evidence>
<gene>
    <name evidence="1" type="ORF">RchiOBHm_Chr5g0001081</name>
</gene>
<evidence type="ECO:0000313" key="1">
    <source>
        <dbReference type="EMBL" id="PRQ28255.1"/>
    </source>
</evidence>
<name>A0A2P6Q255_ROSCH</name>
<keyword evidence="2" id="KW-1185">Reference proteome</keyword>
<dbReference type="AlphaFoldDB" id="A0A2P6Q255"/>
<dbReference type="Proteomes" id="UP000238479">
    <property type="component" value="Chromosome 5"/>
</dbReference>
<dbReference type="Gramene" id="PRQ28255">
    <property type="protein sequence ID" value="PRQ28255"/>
    <property type="gene ID" value="RchiOBHm_Chr5g0001081"/>
</dbReference>
<reference evidence="1 2" key="1">
    <citation type="journal article" date="2018" name="Nat. Genet.">
        <title>The Rosa genome provides new insights in the design of modern roses.</title>
        <authorList>
            <person name="Bendahmane M."/>
        </authorList>
    </citation>
    <scope>NUCLEOTIDE SEQUENCE [LARGE SCALE GENOMIC DNA]</scope>
    <source>
        <strain evidence="2">cv. Old Blush</strain>
    </source>
</reference>
<proteinExistence type="predicted"/>